<reference evidence="2 3" key="1">
    <citation type="submission" date="2020-06" db="EMBL/GenBank/DDBJ databases">
        <authorList>
            <person name="Li R."/>
            <person name="Bekaert M."/>
        </authorList>
    </citation>
    <scope>NUCLEOTIDE SEQUENCE [LARGE SCALE GENOMIC DNA]</scope>
    <source>
        <strain evidence="3">wild</strain>
    </source>
</reference>
<dbReference type="SUPFAM" id="SSF56672">
    <property type="entry name" value="DNA/RNA polymerases"/>
    <property type="match status" value="1"/>
</dbReference>
<gene>
    <name evidence="2" type="ORF">MCOR_9778</name>
</gene>
<dbReference type="Gene3D" id="3.10.10.10">
    <property type="entry name" value="HIV Type 1 Reverse Transcriptase, subunit A, domain 1"/>
    <property type="match status" value="1"/>
</dbReference>
<dbReference type="InterPro" id="IPR051320">
    <property type="entry name" value="Viral_Replic_Matur_Polypro"/>
</dbReference>
<protein>
    <recommendedName>
        <fullName evidence="1">Reverse transcriptase domain-containing protein</fullName>
    </recommendedName>
</protein>
<evidence type="ECO:0000313" key="3">
    <source>
        <dbReference type="Proteomes" id="UP000507470"/>
    </source>
</evidence>
<keyword evidence="3" id="KW-1185">Reference proteome</keyword>
<name>A0A6J8AP14_MYTCO</name>
<dbReference type="Gene3D" id="3.30.70.270">
    <property type="match status" value="2"/>
</dbReference>
<dbReference type="PANTHER" id="PTHR33064:SF29">
    <property type="entry name" value="PEPTIDASE A2 DOMAIN-CONTAINING PROTEIN-RELATED"/>
    <property type="match status" value="1"/>
</dbReference>
<dbReference type="OrthoDB" id="10064731at2759"/>
<dbReference type="Pfam" id="PF17919">
    <property type="entry name" value="RT_RNaseH_2"/>
    <property type="match status" value="1"/>
</dbReference>
<feature type="domain" description="Reverse transcriptase" evidence="1">
    <location>
        <begin position="2"/>
        <end position="202"/>
    </location>
</feature>
<dbReference type="Proteomes" id="UP000507470">
    <property type="component" value="Unassembled WGS sequence"/>
</dbReference>
<dbReference type="EMBL" id="CACVKT020001750">
    <property type="protein sequence ID" value="CAC5371241.1"/>
    <property type="molecule type" value="Genomic_DNA"/>
</dbReference>
<dbReference type="FunFam" id="3.30.70.270:FF:000020">
    <property type="entry name" value="Transposon Tf2-6 polyprotein-like Protein"/>
    <property type="match status" value="1"/>
</dbReference>
<evidence type="ECO:0000259" key="1">
    <source>
        <dbReference type="PROSITE" id="PS50878"/>
    </source>
</evidence>
<dbReference type="InterPro" id="IPR043128">
    <property type="entry name" value="Rev_trsase/Diguanyl_cyclase"/>
</dbReference>
<dbReference type="AlphaFoldDB" id="A0A6J8AP14"/>
<dbReference type="PANTHER" id="PTHR33064">
    <property type="entry name" value="POL PROTEIN"/>
    <property type="match status" value="1"/>
</dbReference>
<organism evidence="2 3">
    <name type="scientific">Mytilus coruscus</name>
    <name type="common">Sea mussel</name>
    <dbReference type="NCBI Taxonomy" id="42192"/>
    <lineage>
        <taxon>Eukaryota</taxon>
        <taxon>Metazoa</taxon>
        <taxon>Spiralia</taxon>
        <taxon>Lophotrochozoa</taxon>
        <taxon>Mollusca</taxon>
        <taxon>Bivalvia</taxon>
        <taxon>Autobranchia</taxon>
        <taxon>Pteriomorphia</taxon>
        <taxon>Mytilida</taxon>
        <taxon>Mytiloidea</taxon>
        <taxon>Mytilidae</taxon>
        <taxon>Mytilinae</taxon>
        <taxon>Mytilus</taxon>
    </lineage>
</organism>
<dbReference type="Pfam" id="PF00078">
    <property type="entry name" value="RVT_1"/>
    <property type="match status" value="1"/>
</dbReference>
<dbReference type="InterPro" id="IPR041577">
    <property type="entry name" value="RT_RNaseH_2"/>
</dbReference>
<evidence type="ECO:0000313" key="2">
    <source>
        <dbReference type="EMBL" id="CAC5371241.1"/>
    </source>
</evidence>
<sequence length="295" mass="33789">MLDNDIIEPSNSEWSSPCLLVPKPDKTFRFVTDFRKVNSVSKSDSYPILRIDDCIDNIEKAKFVSKFDLLKGYWQVPLTQRAREISAFVTPDGLFQYTVMPFGMKSAPATFQRMINNVIKDLDCCYAYIDDLIVCSDSWEEHLTRLYDTFDRLSQSNLTVNLGHTVGQGQWKPITAKVDAITKFPPPTIIKKQLMRYLGMIGFYRKLCSNFDTVVQPLTHLLRKDSKFIWSENCQNAFENNKSVLINSPVLITPDFEKQFKLAVDASDVGVGAVLYQETDDNVEKPISYFSKKLD</sequence>
<accession>A0A6J8AP14</accession>
<dbReference type="InterPro" id="IPR043502">
    <property type="entry name" value="DNA/RNA_pol_sf"/>
</dbReference>
<dbReference type="PROSITE" id="PS50878">
    <property type="entry name" value="RT_POL"/>
    <property type="match status" value="1"/>
</dbReference>
<proteinExistence type="predicted"/>
<dbReference type="CDD" id="cd01647">
    <property type="entry name" value="RT_LTR"/>
    <property type="match status" value="1"/>
</dbReference>
<dbReference type="InterPro" id="IPR000477">
    <property type="entry name" value="RT_dom"/>
</dbReference>